<dbReference type="RefSeq" id="WP_045111028.1">
    <property type="nucleotide sequence ID" value="NZ_CAWQZC010000029.1"/>
</dbReference>
<dbReference type="EMBL" id="FPLJ01000069">
    <property type="protein sequence ID" value="SGY96037.1"/>
    <property type="molecule type" value="Genomic_DNA"/>
</dbReference>
<accession>A0A090KAJ6</accession>
<gene>
    <name evidence="1" type="ORF">MT2528_3115</name>
    <name evidence="2" type="ORF">NVI5450_3311</name>
</gene>
<dbReference type="GeneID" id="61296948"/>
<name>A0A090KAJ6_9GAMM</name>
<dbReference type="PATRIC" id="fig|80854.5.peg.3126"/>
<keyword evidence="3" id="KW-1185">Reference proteome</keyword>
<proteinExistence type="predicted"/>
<evidence type="ECO:0000313" key="3">
    <source>
        <dbReference type="Proteomes" id="UP000182660"/>
    </source>
</evidence>
<dbReference type="STRING" id="80854.MVIS_2949"/>
<dbReference type="AlphaFoldDB" id="A0A090KAJ6"/>
<dbReference type="OrthoDB" id="7029025at2"/>
<reference evidence="2 4" key="1">
    <citation type="submission" date="2016-11" db="EMBL/GenBank/DDBJ databases">
        <authorList>
            <person name="Jaros S."/>
            <person name="Januszkiewicz K."/>
            <person name="Wedrychowicz H."/>
        </authorList>
    </citation>
    <scope>NUCLEOTIDE SEQUENCE [LARGE SCALE GENOMIC DNA]</scope>
    <source>
        <strain evidence="2">NVI 5450</strain>
    </source>
</reference>
<dbReference type="KEGG" id="mvs:MVIS_2949"/>
<dbReference type="Proteomes" id="UP000182660">
    <property type="component" value="Unassembled WGS sequence"/>
</dbReference>
<evidence type="ECO:0000313" key="2">
    <source>
        <dbReference type="EMBL" id="SGZ08325.1"/>
    </source>
</evidence>
<protein>
    <submittedName>
        <fullName evidence="2">Uncharacterized protein</fullName>
    </submittedName>
</protein>
<sequence length="83" mass="9606">MIDSKTKERVIVQIDEIHGPYILIYNWEDADTLDDVLCEEYDILLISSCSDELHERGSIKFYFGAIADPVLLQKILDEVVLYI</sequence>
<reference evidence="1 3" key="2">
    <citation type="submission" date="2016-11" db="EMBL/GenBank/DDBJ databases">
        <authorList>
            <person name="Klemetsen T."/>
        </authorList>
    </citation>
    <scope>NUCLEOTIDE SEQUENCE [LARGE SCALE GENOMIC DNA]</scope>
    <source>
        <strain evidence="1">MT 2528</strain>
    </source>
</reference>
<dbReference type="Proteomes" id="UP000183794">
    <property type="component" value="Unassembled WGS sequence"/>
</dbReference>
<evidence type="ECO:0000313" key="4">
    <source>
        <dbReference type="Proteomes" id="UP000183794"/>
    </source>
</evidence>
<dbReference type="HOGENOM" id="CLU_2571237_0_0_6"/>
<evidence type="ECO:0000313" key="1">
    <source>
        <dbReference type="EMBL" id="SGY96037.1"/>
    </source>
</evidence>
<organism evidence="2 4">
    <name type="scientific">Moritella viscosa</name>
    <dbReference type="NCBI Taxonomy" id="80854"/>
    <lineage>
        <taxon>Bacteria</taxon>
        <taxon>Pseudomonadati</taxon>
        <taxon>Pseudomonadota</taxon>
        <taxon>Gammaproteobacteria</taxon>
        <taxon>Alteromonadales</taxon>
        <taxon>Moritellaceae</taxon>
        <taxon>Moritella</taxon>
    </lineage>
</organism>
<dbReference type="EMBL" id="FPLD01000091">
    <property type="protein sequence ID" value="SGZ08325.1"/>
    <property type="molecule type" value="Genomic_DNA"/>
</dbReference>